<evidence type="ECO:0000256" key="1">
    <source>
        <dbReference type="SAM" id="MobiDB-lite"/>
    </source>
</evidence>
<evidence type="ECO:0000313" key="2">
    <source>
        <dbReference type="EMBL" id="BAM04357.1"/>
    </source>
</evidence>
<sequence length="55" mass="5899">MGRSGEEVGLRSGIRRGRQRTASREEVITRGPGRGRRWGPGRPAAADATPGRLAD</sequence>
<dbReference type="EMBL" id="AP012338">
    <property type="protein sequence ID" value="BAM04357.1"/>
    <property type="molecule type" value="Genomic_DNA"/>
</dbReference>
<reference evidence="2 3" key="1">
    <citation type="submission" date="2012-02" db="EMBL/GenBank/DDBJ databases">
        <title>Complete genome sequence of Phycisphaera mikurensis NBRC 102666.</title>
        <authorList>
            <person name="Ankai A."/>
            <person name="Hosoyama A."/>
            <person name="Terui Y."/>
            <person name="Sekine M."/>
            <person name="Fukai R."/>
            <person name="Kato Y."/>
            <person name="Nakamura S."/>
            <person name="Yamada-Narita S."/>
            <person name="Kawakoshi A."/>
            <person name="Fukunaga Y."/>
            <person name="Yamazaki S."/>
            <person name="Fujita N."/>
        </authorList>
    </citation>
    <scope>NUCLEOTIDE SEQUENCE [LARGE SCALE GENOMIC DNA]</scope>
    <source>
        <strain evidence="3">NBRC 102666 / KCTC 22515 / FYK2301M01</strain>
    </source>
</reference>
<feature type="region of interest" description="Disordered" evidence="1">
    <location>
        <begin position="1"/>
        <end position="55"/>
    </location>
</feature>
<proteinExistence type="predicted"/>
<keyword evidence="3" id="KW-1185">Reference proteome</keyword>
<protein>
    <submittedName>
        <fullName evidence="2">Uncharacterized protein</fullName>
    </submittedName>
</protein>
<name>I0IGG9_PHYMF</name>
<dbReference type="Proteomes" id="UP000007881">
    <property type="component" value="Chromosome"/>
</dbReference>
<dbReference type="HOGENOM" id="CLU_3028331_0_0_0"/>
<gene>
    <name evidence="2" type="ordered locus">PSMK_21980</name>
</gene>
<dbReference type="KEGG" id="phm:PSMK_21980"/>
<dbReference type="STRING" id="1142394.PSMK_21980"/>
<accession>I0IGG9</accession>
<dbReference type="AlphaFoldDB" id="I0IGG9"/>
<evidence type="ECO:0000313" key="3">
    <source>
        <dbReference type="Proteomes" id="UP000007881"/>
    </source>
</evidence>
<organism evidence="2 3">
    <name type="scientific">Phycisphaera mikurensis (strain NBRC 102666 / KCTC 22515 / FYK2301M01)</name>
    <dbReference type="NCBI Taxonomy" id="1142394"/>
    <lineage>
        <taxon>Bacteria</taxon>
        <taxon>Pseudomonadati</taxon>
        <taxon>Planctomycetota</taxon>
        <taxon>Phycisphaerae</taxon>
        <taxon>Phycisphaerales</taxon>
        <taxon>Phycisphaeraceae</taxon>
        <taxon>Phycisphaera</taxon>
    </lineage>
</organism>